<evidence type="ECO:0000256" key="1">
    <source>
        <dbReference type="SAM" id="Phobius"/>
    </source>
</evidence>
<organism evidence="2 3">
    <name type="scientific">Ignisphaera cupida</name>
    <dbReference type="NCBI Taxonomy" id="3050454"/>
    <lineage>
        <taxon>Archaea</taxon>
        <taxon>Thermoproteota</taxon>
        <taxon>Thermoprotei</taxon>
        <taxon>Desulfurococcales</taxon>
        <taxon>Desulfurococcaceae</taxon>
        <taxon>Ignisphaera</taxon>
    </lineage>
</organism>
<name>A0ABD4Z700_9CREN</name>
<evidence type="ECO:0000313" key="3">
    <source>
        <dbReference type="Proteomes" id="UP001529235"/>
    </source>
</evidence>
<feature type="transmembrane region" description="Helical" evidence="1">
    <location>
        <begin position="21"/>
        <end position="43"/>
    </location>
</feature>
<comment type="caution">
    <text evidence="2">The sequence shown here is derived from an EMBL/GenBank/DDBJ whole genome shotgun (WGS) entry which is preliminary data.</text>
</comment>
<keyword evidence="1" id="KW-0472">Membrane</keyword>
<dbReference type="Proteomes" id="UP001529235">
    <property type="component" value="Unassembled WGS sequence"/>
</dbReference>
<dbReference type="AlphaFoldDB" id="A0ABD4Z700"/>
<dbReference type="RefSeq" id="WP_285273668.1">
    <property type="nucleotide sequence ID" value="NZ_JASNVW010000002.1"/>
</dbReference>
<sequence>MSTLEELRYKIHSYISSRVPGMLNLLNILSISLTGMDCITLFLTSPSKLYQLILTHFKGDITTTDYTFKILFLNPIAELLKKPEIVDELSHMVKTGNDIKIFLN</sequence>
<keyword evidence="3" id="KW-1185">Reference proteome</keyword>
<dbReference type="EMBL" id="JASNVW010000002">
    <property type="protein sequence ID" value="MDK6028693.1"/>
    <property type="molecule type" value="Genomic_DNA"/>
</dbReference>
<gene>
    <name evidence="2" type="ORF">QPL79_04900</name>
</gene>
<reference evidence="2 3" key="1">
    <citation type="submission" date="2023-05" db="EMBL/GenBank/DDBJ databases">
        <title>A new hyperthermophilic archaea 'Ignisphaera cupida' sp. nov. and description of the family 'Ignisphaeraceae' fam. nov.</title>
        <authorList>
            <person name="Podosokorskaya O.A."/>
            <person name="Elcheninov A.G."/>
            <person name="Klukina A."/>
            <person name="Merkel A.Y."/>
        </authorList>
    </citation>
    <scope>NUCLEOTIDE SEQUENCE [LARGE SCALE GENOMIC DNA]</scope>
    <source>
        <strain evidence="2 3">4213-co</strain>
    </source>
</reference>
<protein>
    <submittedName>
        <fullName evidence="2">Uncharacterized protein</fullName>
    </submittedName>
</protein>
<keyword evidence="1" id="KW-0812">Transmembrane</keyword>
<accession>A0ABD4Z700</accession>
<proteinExistence type="predicted"/>
<keyword evidence="1" id="KW-1133">Transmembrane helix</keyword>
<evidence type="ECO:0000313" key="2">
    <source>
        <dbReference type="EMBL" id="MDK6028693.1"/>
    </source>
</evidence>